<dbReference type="RefSeq" id="WP_125007859.1">
    <property type="nucleotide sequence ID" value="NZ_BEXA01000001.1"/>
</dbReference>
<dbReference type="OrthoDB" id="9806583at2"/>
<evidence type="ECO:0000256" key="16">
    <source>
        <dbReference type="ARBA" id="ARBA00023239"/>
    </source>
</evidence>
<dbReference type="GO" id="GO:0046872">
    <property type="term" value="F:metal ion binding"/>
    <property type="evidence" value="ECO:0007669"/>
    <property type="project" value="UniProtKB-KW"/>
</dbReference>
<keyword evidence="14 18" id="KW-0520">NAD</keyword>
<evidence type="ECO:0000256" key="13">
    <source>
        <dbReference type="ARBA" id="ARBA00022833"/>
    </source>
</evidence>
<evidence type="ECO:0000256" key="12">
    <source>
        <dbReference type="ARBA" id="ARBA00022741"/>
    </source>
</evidence>
<feature type="binding site" evidence="18">
    <location>
        <begin position="130"/>
        <end position="131"/>
    </location>
    <ligand>
        <name>NAD(+)</name>
        <dbReference type="ChEBI" id="CHEBI:57540"/>
    </ligand>
</feature>
<evidence type="ECO:0000256" key="1">
    <source>
        <dbReference type="ARBA" id="ARBA00001393"/>
    </source>
</evidence>
<dbReference type="PANTHER" id="PTHR43622">
    <property type="entry name" value="3-DEHYDROQUINATE SYNTHASE"/>
    <property type="match status" value="1"/>
</dbReference>
<dbReference type="InterPro" id="IPR030963">
    <property type="entry name" value="DHQ_synth_fam"/>
</dbReference>
<dbReference type="AlphaFoldDB" id="A0A401FJT7"/>
<dbReference type="InterPro" id="IPR016037">
    <property type="entry name" value="DHQ_synth_AroB"/>
</dbReference>
<dbReference type="UniPathway" id="UPA00053">
    <property type="reaction ID" value="UER00085"/>
</dbReference>
<dbReference type="GO" id="GO:0009423">
    <property type="term" value="P:chorismate biosynthetic process"/>
    <property type="evidence" value="ECO:0007669"/>
    <property type="project" value="UniProtKB-UniRule"/>
</dbReference>
<feature type="binding site" evidence="18">
    <location>
        <position position="246"/>
    </location>
    <ligand>
        <name>Zn(2+)</name>
        <dbReference type="ChEBI" id="CHEBI:29105"/>
    </ligand>
</feature>
<dbReference type="Pfam" id="PF01761">
    <property type="entry name" value="DHQ_synthase"/>
    <property type="match status" value="1"/>
</dbReference>
<evidence type="ECO:0000256" key="18">
    <source>
        <dbReference type="HAMAP-Rule" id="MF_00110"/>
    </source>
</evidence>
<feature type="domain" description="3-dehydroquinate synthase C-terminal" evidence="20">
    <location>
        <begin position="182"/>
        <end position="322"/>
    </location>
</feature>
<dbReference type="STRING" id="1138822.PL11_004165"/>
<evidence type="ECO:0000256" key="7">
    <source>
        <dbReference type="ARBA" id="ARBA00013031"/>
    </source>
</evidence>
<comment type="pathway">
    <text evidence="5 18">Metabolic intermediate biosynthesis; chorismate biosynthesis; chorismate from D-erythrose 4-phosphate and phosphoenolpyruvate: step 2/7.</text>
</comment>
<comment type="similarity">
    <text evidence="6 18">Belongs to the sugar phosphate cyclases superfamily. Dehydroquinate synthase family.</text>
</comment>
<feature type="binding site" evidence="18">
    <location>
        <position position="185"/>
    </location>
    <ligand>
        <name>Zn(2+)</name>
        <dbReference type="ChEBI" id="CHEBI:29105"/>
    </ligand>
</feature>
<keyword evidence="15 18" id="KW-0057">Aromatic amino acid biosynthesis</keyword>
<evidence type="ECO:0000256" key="4">
    <source>
        <dbReference type="ARBA" id="ARBA00004496"/>
    </source>
</evidence>
<dbReference type="GO" id="GO:0008652">
    <property type="term" value="P:amino acid biosynthetic process"/>
    <property type="evidence" value="ECO:0007669"/>
    <property type="project" value="UniProtKB-KW"/>
</dbReference>
<evidence type="ECO:0000256" key="2">
    <source>
        <dbReference type="ARBA" id="ARBA00001911"/>
    </source>
</evidence>
<comment type="function">
    <text evidence="18">Catalyzes the conversion of 3-deoxy-D-arabino-heptulosonate 7-phosphate (DAHP) to dehydroquinate (DHQ).</text>
</comment>
<evidence type="ECO:0000313" key="22">
    <source>
        <dbReference type="Proteomes" id="UP000286974"/>
    </source>
</evidence>
<dbReference type="NCBIfam" id="TIGR01357">
    <property type="entry name" value="aroB"/>
    <property type="match status" value="1"/>
</dbReference>
<comment type="cofactor">
    <cofactor evidence="2 18">
        <name>NAD(+)</name>
        <dbReference type="ChEBI" id="CHEBI:57540"/>
    </cofactor>
</comment>
<evidence type="ECO:0000259" key="20">
    <source>
        <dbReference type="Pfam" id="PF24621"/>
    </source>
</evidence>
<evidence type="ECO:0000256" key="8">
    <source>
        <dbReference type="ARBA" id="ARBA00017684"/>
    </source>
</evidence>
<evidence type="ECO:0000256" key="10">
    <source>
        <dbReference type="ARBA" id="ARBA00022605"/>
    </source>
</evidence>
<evidence type="ECO:0000313" key="21">
    <source>
        <dbReference type="EMBL" id="GAY72491.1"/>
    </source>
</evidence>
<evidence type="ECO:0000256" key="17">
    <source>
        <dbReference type="ARBA" id="ARBA00023285"/>
    </source>
</evidence>
<feature type="binding site" evidence="18">
    <location>
        <position position="262"/>
    </location>
    <ligand>
        <name>Zn(2+)</name>
        <dbReference type="ChEBI" id="CHEBI:29105"/>
    </ligand>
</feature>
<dbReference type="InterPro" id="IPR050071">
    <property type="entry name" value="Dehydroquinate_synthase"/>
</dbReference>
<comment type="catalytic activity">
    <reaction evidence="1 18">
        <text>7-phospho-2-dehydro-3-deoxy-D-arabino-heptonate = 3-dehydroquinate + phosphate</text>
        <dbReference type="Rhea" id="RHEA:21968"/>
        <dbReference type="ChEBI" id="CHEBI:32364"/>
        <dbReference type="ChEBI" id="CHEBI:43474"/>
        <dbReference type="ChEBI" id="CHEBI:58394"/>
        <dbReference type="EC" id="4.2.3.4"/>
    </reaction>
</comment>
<comment type="cofactor">
    <cofactor evidence="3">
        <name>Zn(2+)</name>
        <dbReference type="ChEBI" id="CHEBI:29105"/>
    </cofactor>
</comment>
<gene>
    <name evidence="18" type="primary">aroB</name>
    <name evidence="21" type="ORF">NBRC111893_637</name>
</gene>
<keyword evidence="10 18" id="KW-0028">Amino-acid biosynthesis</keyword>
<dbReference type="FunFam" id="3.40.50.1970:FF:000007">
    <property type="entry name" value="Pentafunctional AROM polypeptide"/>
    <property type="match status" value="1"/>
</dbReference>
<keyword evidence="13 18" id="KW-0862">Zinc</keyword>
<evidence type="ECO:0000259" key="19">
    <source>
        <dbReference type="Pfam" id="PF01761"/>
    </source>
</evidence>
<protein>
    <recommendedName>
        <fullName evidence="8 18">3-dehydroquinate synthase</fullName>
        <shortName evidence="18">DHQS</shortName>
        <ecNumber evidence="7 18">4.2.3.4</ecNumber>
    </recommendedName>
</protein>
<organism evidence="21 22">
    <name type="scientific">Lentilactobacillus kosonis</name>
    <dbReference type="NCBI Taxonomy" id="2810561"/>
    <lineage>
        <taxon>Bacteria</taxon>
        <taxon>Bacillati</taxon>
        <taxon>Bacillota</taxon>
        <taxon>Bacilli</taxon>
        <taxon>Lactobacillales</taxon>
        <taxon>Lactobacillaceae</taxon>
        <taxon>Lentilactobacillus</taxon>
    </lineage>
</organism>
<evidence type="ECO:0000256" key="11">
    <source>
        <dbReference type="ARBA" id="ARBA00022723"/>
    </source>
</evidence>
<feature type="binding site" evidence="18">
    <location>
        <position position="143"/>
    </location>
    <ligand>
        <name>NAD(+)</name>
        <dbReference type="ChEBI" id="CHEBI:57540"/>
    </ligand>
</feature>
<evidence type="ECO:0000256" key="6">
    <source>
        <dbReference type="ARBA" id="ARBA00005412"/>
    </source>
</evidence>
<feature type="domain" description="3-dehydroquinate synthase N-terminal" evidence="19">
    <location>
        <begin position="68"/>
        <end position="179"/>
    </location>
</feature>
<feature type="binding site" evidence="18">
    <location>
        <begin position="170"/>
        <end position="173"/>
    </location>
    <ligand>
        <name>NAD(+)</name>
        <dbReference type="ChEBI" id="CHEBI:57540"/>
    </ligand>
</feature>
<dbReference type="PIRSF" id="PIRSF001455">
    <property type="entry name" value="DHQ_synth"/>
    <property type="match status" value="1"/>
</dbReference>
<dbReference type="CDD" id="cd08195">
    <property type="entry name" value="DHQS"/>
    <property type="match status" value="1"/>
</dbReference>
<keyword evidence="17 18" id="KW-0170">Cobalt</keyword>
<comment type="subcellular location">
    <subcellularLocation>
        <location evidence="4 18">Cytoplasm</location>
    </subcellularLocation>
</comment>
<dbReference type="Proteomes" id="UP000286974">
    <property type="component" value="Unassembled WGS sequence"/>
</dbReference>
<dbReference type="HAMAP" id="MF_00110">
    <property type="entry name" value="DHQ_synthase"/>
    <property type="match status" value="1"/>
</dbReference>
<dbReference type="PANTHER" id="PTHR43622:SF7">
    <property type="entry name" value="3-DEHYDROQUINATE SYNTHASE, CHLOROPLASTIC"/>
    <property type="match status" value="1"/>
</dbReference>
<keyword evidence="11 18" id="KW-0479">Metal-binding</keyword>
<feature type="binding site" evidence="18">
    <location>
        <begin position="106"/>
        <end position="110"/>
    </location>
    <ligand>
        <name>NAD(+)</name>
        <dbReference type="ChEBI" id="CHEBI:57540"/>
    </ligand>
</feature>
<keyword evidence="16 18" id="KW-0456">Lyase</keyword>
<keyword evidence="12 18" id="KW-0547">Nucleotide-binding</keyword>
<dbReference type="GO" id="GO:0003856">
    <property type="term" value="F:3-dehydroquinate synthase activity"/>
    <property type="evidence" value="ECO:0007669"/>
    <property type="project" value="UniProtKB-UniRule"/>
</dbReference>
<comment type="caution">
    <text evidence="21">The sequence shown here is derived from an EMBL/GenBank/DDBJ whole genome shotgun (WGS) entry which is preliminary data.</text>
</comment>
<evidence type="ECO:0000256" key="3">
    <source>
        <dbReference type="ARBA" id="ARBA00001947"/>
    </source>
</evidence>
<evidence type="ECO:0000256" key="15">
    <source>
        <dbReference type="ARBA" id="ARBA00023141"/>
    </source>
</evidence>
<sequence>MEILDVNIINHPYQVKIGEGLLKNTGELVAAVWPTRKVALVSDDNVAPLYQEQVAASLSQSGFQVFTYQFKAGEESKSLIVLGELATQMTADGFNRDDGVIALGGGVTGDLAGFLAATYMRGLALIQIPTSLLAQVDSSVGGKTAVDLGTTKNILGSFLQPDLVIIDPNTLQTLEQRDLVEGYGEVVKVAGLTDHDLWQLVETINSPADILEHAEKISELAIKYKAEVVEADEKEGGLRQLLNFGHTIGHAVEALSDGGLRHGEAVAIGMVAISEVFTNHGLTPQSVTDQLTDRLVAVGLPVALPKLDTNKILLKVKNDKKSHAGHLNLIYLKAIGSPEIKSVELTEVANFLNLVS</sequence>
<reference evidence="21 22" key="1">
    <citation type="submission" date="2017-11" db="EMBL/GenBank/DDBJ databases">
        <title>Draft Genome Sequence of Lactobacillus curieae NBRC 111893 isolated from Koso, a Japanese sugar-Vegetable Fermented Beverage.</title>
        <authorList>
            <person name="Chiou T.Y."/>
            <person name="Oshima K."/>
            <person name="Suda W."/>
            <person name="Hattori M."/>
            <person name="Takahashi T."/>
        </authorList>
    </citation>
    <scope>NUCLEOTIDE SEQUENCE [LARGE SCALE GENOMIC DNA]</scope>
    <source>
        <strain evidence="21 22">NBRC111893</strain>
    </source>
</reference>
<evidence type="ECO:0000256" key="5">
    <source>
        <dbReference type="ARBA" id="ARBA00004661"/>
    </source>
</evidence>
<comment type="cofactor">
    <cofactor evidence="18">
        <name>Co(2+)</name>
        <dbReference type="ChEBI" id="CHEBI:48828"/>
    </cofactor>
    <cofactor evidence="18">
        <name>Zn(2+)</name>
        <dbReference type="ChEBI" id="CHEBI:29105"/>
    </cofactor>
    <text evidence="18">Binds 1 divalent metal cation per subunit. Can use either Co(2+) or Zn(2+).</text>
</comment>
<dbReference type="EC" id="4.2.3.4" evidence="7 18"/>
<keyword evidence="9 18" id="KW-0963">Cytoplasm</keyword>
<dbReference type="GO" id="GO:0000166">
    <property type="term" value="F:nucleotide binding"/>
    <property type="evidence" value="ECO:0007669"/>
    <property type="project" value="UniProtKB-KW"/>
</dbReference>
<dbReference type="Gene3D" id="3.40.50.1970">
    <property type="match status" value="1"/>
</dbReference>
<evidence type="ECO:0000256" key="14">
    <source>
        <dbReference type="ARBA" id="ARBA00023027"/>
    </source>
</evidence>
<keyword evidence="22" id="KW-1185">Reference proteome</keyword>
<feature type="binding site" evidence="18">
    <location>
        <position position="152"/>
    </location>
    <ligand>
        <name>NAD(+)</name>
        <dbReference type="ChEBI" id="CHEBI:57540"/>
    </ligand>
</feature>
<dbReference type="EMBL" id="BEXA01000001">
    <property type="protein sequence ID" value="GAY72491.1"/>
    <property type="molecule type" value="Genomic_DNA"/>
</dbReference>
<dbReference type="SUPFAM" id="SSF56796">
    <property type="entry name" value="Dehydroquinate synthase-like"/>
    <property type="match status" value="1"/>
</dbReference>
<dbReference type="GO" id="GO:0009073">
    <property type="term" value="P:aromatic amino acid family biosynthetic process"/>
    <property type="evidence" value="ECO:0007669"/>
    <property type="project" value="UniProtKB-KW"/>
</dbReference>
<dbReference type="GO" id="GO:0005737">
    <property type="term" value="C:cytoplasm"/>
    <property type="evidence" value="ECO:0007669"/>
    <property type="project" value="UniProtKB-SubCell"/>
</dbReference>
<dbReference type="Pfam" id="PF24621">
    <property type="entry name" value="DHQS_C"/>
    <property type="match status" value="1"/>
</dbReference>
<dbReference type="Gene3D" id="1.20.1090.10">
    <property type="entry name" value="Dehydroquinate synthase-like - alpha domain"/>
    <property type="match status" value="1"/>
</dbReference>
<name>A0A401FJT7_9LACO</name>
<accession>A0A401FJT7</accession>
<dbReference type="InterPro" id="IPR030960">
    <property type="entry name" value="DHQS/DOIS_N"/>
</dbReference>
<comment type="caution">
    <text evidence="18">Lacks conserved residue(s) required for the propagation of feature annotation.</text>
</comment>
<proteinExistence type="inferred from homology"/>
<dbReference type="InterPro" id="IPR056179">
    <property type="entry name" value="DHQS_C"/>
</dbReference>
<evidence type="ECO:0000256" key="9">
    <source>
        <dbReference type="ARBA" id="ARBA00022490"/>
    </source>
</evidence>